<evidence type="ECO:0000313" key="10">
    <source>
        <dbReference type="EMBL" id="CAF0862893.1"/>
    </source>
</evidence>
<dbReference type="EMBL" id="CAJNOM010000369">
    <property type="protein sequence ID" value="CAF1398050.1"/>
    <property type="molecule type" value="Genomic_DNA"/>
</dbReference>
<reference evidence="10" key="1">
    <citation type="submission" date="2021-02" db="EMBL/GenBank/DDBJ databases">
        <authorList>
            <person name="Nowell W R."/>
        </authorList>
    </citation>
    <scope>NUCLEOTIDE SEQUENCE</scope>
</reference>
<evidence type="ECO:0000256" key="7">
    <source>
        <dbReference type="ARBA" id="ARBA00023136"/>
    </source>
</evidence>
<keyword evidence="2" id="KW-0808">Transferase</keyword>
<comment type="subcellular location">
    <subcellularLocation>
        <location evidence="1">Golgi apparatus membrane</location>
        <topology evidence="1">Single-pass type II membrane protein</topology>
    </subcellularLocation>
</comment>
<evidence type="ECO:0000256" key="5">
    <source>
        <dbReference type="ARBA" id="ARBA00022989"/>
    </source>
</evidence>
<dbReference type="EMBL" id="CAJNOI010000026">
    <property type="protein sequence ID" value="CAF0862893.1"/>
    <property type="molecule type" value="Genomic_DNA"/>
</dbReference>
<keyword evidence="5 9" id="KW-1133">Transmembrane helix</keyword>
<evidence type="ECO:0000256" key="8">
    <source>
        <dbReference type="ARBA" id="ARBA00023180"/>
    </source>
</evidence>
<dbReference type="InterPro" id="IPR007734">
    <property type="entry name" value="Heparan_SO4_2-O-STrfase"/>
</dbReference>
<keyword evidence="13" id="KW-1185">Reference proteome</keyword>
<name>A0A813X7N8_9BILA</name>
<accession>A0A813X7N8</accession>
<evidence type="ECO:0000313" key="11">
    <source>
        <dbReference type="EMBL" id="CAF1394417.1"/>
    </source>
</evidence>
<keyword evidence="8" id="KW-0325">Glycoprotein</keyword>
<dbReference type="GO" id="GO:0008146">
    <property type="term" value="F:sulfotransferase activity"/>
    <property type="evidence" value="ECO:0007669"/>
    <property type="project" value="InterPro"/>
</dbReference>
<evidence type="ECO:0000313" key="13">
    <source>
        <dbReference type="Proteomes" id="UP000663832"/>
    </source>
</evidence>
<evidence type="ECO:0000256" key="9">
    <source>
        <dbReference type="SAM" id="Phobius"/>
    </source>
</evidence>
<dbReference type="OrthoDB" id="10019582at2759"/>
<feature type="transmembrane region" description="Helical" evidence="9">
    <location>
        <begin position="27"/>
        <end position="45"/>
    </location>
</feature>
<organism evidence="10 14">
    <name type="scientific">Adineta steineri</name>
    <dbReference type="NCBI Taxonomy" id="433720"/>
    <lineage>
        <taxon>Eukaryota</taxon>
        <taxon>Metazoa</taxon>
        <taxon>Spiralia</taxon>
        <taxon>Gnathifera</taxon>
        <taxon>Rotifera</taxon>
        <taxon>Eurotatoria</taxon>
        <taxon>Bdelloidea</taxon>
        <taxon>Adinetida</taxon>
        <taxon>Adinetidae</taxon>
        <taxon>Adineta</taxon>
    </lineage>
</organism>
<dbReference type="GO" id="GO:0000139">
    <property type="term" value="C:Golgi membrane"/>
    <property type="evidence" value="ECO:0007669"/>
    <property type="project" value="UniProtKB-SubCell"/>
</dbReference>
<dbReference type="Proteomes" id="UP000663832">
    <property type="component" value="Unassembled WGS sequence"/>
</dbReference>
<dbReference type="Proteomes" id="UP000663877">
    <property type="component" value="Unassembled WGS sequence"/>
</dbReference>
<evidence type="ECO:0000256" key="6">
    <source>
        <dbReference type="ARBA" id="ARBA00023034"/>
    </source>
</evidence>
<dbReference type="InterPro" id="IPR027417">
    <property type="entry name" value="P-loop_NTPase"/>
</dbReference>
<keyword evidence="7 9" id="KW-0472">Membrane</keyword>
<evidence type="ECO:0000313" key="12">
    <source>
        <dbReference type="EMBL" id="CAF1398050.1"/>
    </source>
</evidence>
<proteinExistence type="predicted"/>
<evidence type="ECO:0000256" key="3">
    <source>
        <dbReference type="ARBA" id="ARBA00022692"/>
    </source>
</evidence>
<dbReference type="PANTHER" id="PTHR12129:SF15">
    <property type="entry name" value="URONYL 2-SULFOTRANSFERASE"/>
    <property type="match status" value="1"/>
</dbReference>
<keyword evidence="4" id="KW-0735">Signal-anchor</keyword>
<evidence type="ECO:0000256" key="1">
    <source>
        <dbReference type="ARBA" id="ARBA00004323"/>
    </source>
</evidence>
<dbReference type="Gene3D" id="3.40.50.300">
    <property type="entry name" value="P-loop containing nucleotide triphosphate hydrolases"/>
    <property type="match status" value="1"/>
</dbReference>
<evidence type="ECO:0008006" key="15">
    <source>
        <dbReference type="Google" id="ProtNLM"/>
    </source>
</evidence>
<comment type="caution">
    <text evidence="10">The sequence shown here is derived from an EMBL/GenBank/DDBJ whole genome shotgun (WGS) entry which is preliminary data.</text>
</comment>
<keyword evidence="6" id="KW-0333">Golgi apparatus</keyword>
<protein>
    <recommendedName>
        <fullName evidence="15">Uronyl 2-sulfotransferase</fullName>
    </recommendedName>
</protein>
<keyword evidence="3 9" id="KW-0812">Transmembrane</keyword>
<dbReference type="AlphaFoldDB" id="A0A813X7N8"/>
<dbReference type="PANTHER" id="PTHR12129">
    <property type="entry name" value="HEPARAN SULFATE 2-O-SULFOTRANSFERASE"/>
    <property type="match status" value="1"/>
</dbReference>
<evidence type="ECO:0000256" key="4">
    <source>
        <dbReference type="ARBA" id="ARBA00022968"/>
    </source>
</evidence>
<sequence>MGSQRSSMPSIFYIYRCISSITRNRRYQLHILITIIIYLIIYIYIQVKLIPTNRNSISCKNYSQNLVLNIKEKNESFQILPSVKIYTEQRVILNQSNVINISQETRLRYSFIDIDALNINTNFLDEIYHPSTNFNIKFPSSNSHSYSRLLNMKGNSSTILYNRIPQCYEFTMGLLLKHVSYLHSFTYIPSQIYTPFSYNQTSLISIARSLTNHKYNRLLYERHIYFFDFSNLTFSEHPVWINLVRDPIYRIALDFNNSREICRLTNRCFVNNNTINDTLDKCVLKYPPHVCISQENGVSKMIPFFCGLTHSIKCQDDSTFALKQAKQNIDFFYTVIGIAEEFYSFLYVLEKLFPQYFKHARLIYMNTRDSHQLADNRDVNIQLPNKITIKLLEPYLKDEYELYNYIKRRFLDQYRILTEMDN</sequence>
<dbReference type="EMBL" id="CAJNOM010000365">
    <property type="protein sequence ID" value="CAF1394417.1"/>
    <property type="molecule type" value="Genomic_DNA"/>
</dbReference>
<gene>
    <name evidence="10" type="ORF">BJG266_LOCUS8477</name>
    <name evidence="11" type="ORF">QVE165_LOCUS36396</name>
    <name evidence="12" type="ORF">QVE165_LOCUS36598</name>
</gene>
<evidence type="ECO:0000256" key="2">
    <source>
        <dbReference type="ARBA" id="ARBA00022679"/>
    </source>
</evidence>
<evidence type="ECO:0000313" key="14">
    <source>
        <dbReference type="Proteomes" id="UP000663877"/>
    </source>
</evidence>